<proteinExistence type="predicted"/>
<gene>
    <name evidence="1" type="ORF">OSB04_023979</name>
</gene>
<evidence type="ECO:0000313" key="1">
    <source>
        <dbReference type="EMBL" id="KAJ9544272.1"/>
    </source>
</evidence>
<name>A0AA38T3Q3_9ASTR</name>
<accession>A0AA38T3Q3</accession>
<comment type="caution">
    <text evidence="1">The sequence shown here is derived from an EMBL/GenBank/DDBJ whole genome shotgun (WGS) entry which is preliminary data.</text>
</comment>
<dbReference type="EMBL" id="JARYMX010000006">
    <property type="protein sequence ID" value="KAJ9544272.1"/>
    <property type="molecule type" value="Genomic_DNA"/>
</dbReference>
<reference evidence="1" key="1">
    <citation type="submission" date="2023-03" db="EMBL/GenBank/DDBJ databases">
        <title>Chromosome-scale reference genome and RAD-based genetic map of yellow starthistle (Centaurea solstitialis) reveal putative structural variation and QTLs associated with invader traits.</title>
        <authorList>
            <person name="Reatini B."/>
            <person name="Cang F.A."/>
            <person name="Jiang Q."/>
            <person name="Mckibben M.T.W."/>
            <person name="Barker M.S."/>
            <person name="Rieseberg L.H."/>
            <person name="Dlugosch K.M."/>
        </authorList>
    </citation>
    <scope>NUCLEOTIDE SEQUENCE</scope>
    <source>
        <strain evidence="1">CAN-66</strain>
        <tissue evidence="1">Leaf</tissue>
    </source>
</reference>
<protein>
    <submittedName>
        <fullName evidence="1">Uncharacterized protein</fullName>
    </submittedName>
</protein>
<dbReference type="Proteomes" id="UP001172457">
    <property type="component" value="Chromosome 6"/>
</dbReference>
<sequence length="96" mass="10944">MDHSGVPPSLWAKAIATACFNQNRTMIVKRTGKTAYKMINKPKPKCKFDVPAIGEHEVSRTSRTYVYIDDMLAKSEKSINHIEHLKQSLDILKNTR</sequence>
<keyword evidence="2" id="KW-1185">Reference proteome</keyword>
<organism evidence="1 2">
    <name type="scientific">Centaurea solstitialis</name>
    <name type="common">yellow star-thistle</name>
    <dbReference type="NCBI Taxonomy" id="347529"/>
    <lineage>
        <taxon>Eukaryota</taxon>
        <taxon>Viridiplantae</taxon>
        <taxon>Streptophyta</taxon>
        <taxon>Embryophyta</taxon>
        <taxon>Tracheophyta</taxon>
        <taxon>Spermatophyta</taxon>
        <taxon>Magnoliopsida</taxon>
        <taxon>eudicotyledons</taxon>
        <taxon>Gunneridae</taxon>
        <taxon>Pentapetalae</taxon>
        <taxon>asterids</taxon>
        <taxon>campanulids</taxon>
        <taxon>Asterales</taxon>
        <taxon>Asteraceae</taxon>
        <taxon>Carduoideae</taxon>
        <taxon>Cardueae</taxon>
        <taxon>Centaureinae</taxon>
        <taxon>Centaurea</taxon>
    </lineage>
</organism>
<evidence type="ECO:0000313" key="2">
    <source>
        <dbReference type="Proteomes" id="UP001172457"/>
    </source>
</evidence>
<dbReference type="AlphaFoldDB" id="A0AA38T3Q3"/>